<evidence type="ECO:0000313" key="1">
    <source>
        <dbReference type="EMBL" id="OWR45228.1"/>
    </source>
</evidence>
<dbReference type="Gene3D" id="3.40.720.10">
    <property type="entry name" value="Alkaline Phosphatase, subunit A"/>
    <property type="match status" value="1"/>
</dbReference>
<dbReference type="InterPro" id="IPR004245">
    <property type="entry name" value="DUF229"/>
</dbReference>
<dbReference type="SUPFAM" id="SSF53649">
    <property type="entry name" value="Alkaline phosphatase-like"/>
    <property type="match status" value="1"/>
</dbReference>
<protein>
    <recommendedName>
        <fullName evidence="3">Sulfatase N-terminal domain-containing protein</fullName>
    </recommendedName>
</protein>
<evidence type="ECO:0000313" key="2">
    <source>
        <dbReference type="Proteomes" id="UP000007151"/>
    </source>
</evidence>
<gene>
    <name evidence="1" type="ORF">KGM_212998</name>
</gene>
<dbReference type="GO" id="GO:0005615">
    <property type="term" value="C:extracellular space"/>
    <property type="evidence" value="ECO:0007669"/>
    <property type="project" value="TreeGrafter"/>
</dbReference>
<sequence>MNCCYQFVSPSITNHKIDVRKLRYSICTPFKNGTETQLEEEVVLVTCKPIKSPNRRKNKYGSIYKDAYAFVKKYNRSTEIISDHKKWNILILGMDTMSRARFYTSMPKTAKYFKKHKWLDFSGYQKVGYNTFPNIMALLTGKNMSTVYKTCSSGMDHCNDMIIWSNFKKAGYITATGEDNLRLPDTFSKYGYVSAPTDHYLRPLFLTGEDIMGNLVCTKKLSSVKHILDYAIDFVDSYSNQKSFGMFWTNSYSHNLNNIPSLIDEDIVNSFQKMYKSGILSNTFIFFLSDHGIRYGNSRIPHESYYEERLPMLFVRVPEEFRKKYVKEYMNMQINHNRMVTPYDLYLTFWNILENSTTHKIVDTCPGCLSIFNEISPYRTCADAGVHDKWCTCHKLNPINKKDSDITRSIKLTEDYLHNVIKRIDTIDCYICESLKIKSVLRTHTYNDEIRNNTYYVVAFTTTPGDVGYEAVILKHKGEFTVFPIETITAYNTRGNCVKNPNTRAFCVCKKSC</sequence>
<dbReference type="FunFam" id="3.40.720.10:FF:000017">
    <property type="entry name" value="Predicted protein"/>
    <property type="match status" value="1"/>
</dbReference>
<dbReference type="CDD" id="cd16021">
    <property type="entry name" value="ALP_like"/>
    <property type="match status" value="1"/>
</dbReference>
<dbReference type="Pfam" id="PF02995">
    <property type="entry name" value="DUF229"/>
    <property type="match status" value="1"/>
</dbReference>
<dbReference type="Proteomes" id="UP000007151">
    <property type="component" value="Unassembled WGS sequence"/>
</dbReference>
<dbReference type="STRING" id="278856.A0A212EUQ7"/>
<organism evidence="1 2">
    <name type="scientific">Danaus plexippus plexippus</name>
    <dbReference type="NCBI Taxonomy" id="278856"/>
    <lineage>
        <taxon>Eukaryota</taxon>
        <taxon>Metazoa</taxon>
        <taxon>Ecdysozoa</taxon>
        <taxon>Arthropoda</taxon>
        <taxon>Hexapoda</taxon>
        <taxon>Insecta</taxon>
        <taxon>Pterygota</taxon>
        <taxon>Neoptera</taxon>
        <taxon>Endopterygota</taxon>
        <taxon>Lepidoptera</taxon>
        <taxon>Glossata</taxon>
        <taxon>Ditrysia</taxon>
        <taxon>Papilionoidea</taxon>
        <taxon>Nymphalidae</taxon>
        <taxon>Danainae</taxon>
        <taxon>Danaini</taxon>
        <taxon>Danaina</taxon>
        <taxon>Danaus</taxon>
        <taxon>Danaus</taxon>
    </lineage>
</organism>
<dbReference type="AlphaFoldDB" id="A0A212EUQ7"/>
<evidence type="ECO:0008006" key="3">
    <source>
        <dbReference type="Google" id="ProtNLM"/>
    </source>
</evidence>
<dbReference type="KEGG" id="dpl:KGM_212998"/>
<reference evidence="1 2" key="1">
    <citation type="journal article" date="2011" name="Cell">
        <title>The monarch butterfly genome yields insights into long-distance migration.</title>
        <authorList>
            <person name="Zhan S."/>
            <person name="Merlin C."/>
            <person name="Boore J.L."/>
            <person name="Reppert S.M."/>
        </authorList>
    </citation>
    <scope>NUCLEOTIDE SEQUENCE [LARGE SCALE GENOMIC DNA]</scope>
    <source>
        <strain evidence="1">F-2</strain>
    </source>
</reference>
<name>A0A212EUQ7_DANPL</name>
<dbReference type="PANTHER" id="PTHR10974:SF9">
    <property type="entry name" value="DUF229 DOMAIN CONTAINING PROTEIN-RELATED"/>
    <property type="match status" value="1"/>
</dbReference>
<keyword evidence="2" id="KW-1185">Reference proteome</keyword>
<dbReference type="InParanoid" id="A0A212EUQ7"/>
<dbReference type="PANTHER" id="PTHR10974">
    <property type="entry name" value="FI08016P-RELATED"/>
    <property type="match status" value="1"/>
</dbReference>
<proteinExistence type="predicted"/>
<dbReference type="InterPro" id="IPR017850">
    <property type="entry name" value="Alkaline_phosphatase_core_sf"/>
</dbReference>
<accession>A0A212EUQ7</accession>
<comment type="caution">
    <text evidence="1">The sequence shown here is derived from an EMBL/GenBank/DDBJ whole genome shotgun (WGS) entry which is preliminary data.</text>
</comment>
<dbReference type="EMBL" id="AGBW02012322">
    <property type="protein sequence ID" value="OWR45228.1"/>
    <property type="molecule type" value="Genomic_DNA"/>
</dbReference>
<dbReference type="eggNOG" id="ENOG502QRYZ">
    <property type="taxonomic scope" value="Eukaryota"/>
</dbReference>